<proteinExistence type="predicted"/>
<keyword evidence="1" id="KW-0472">Membrane</keyword>
<evidence type="ECO:0000256" key="1">
    <source>
        <dbReference type="SAM" id="Phobius"/>
    </source>
</evidence>
<dbReference type="AlphaFoldDB" id="A0A942SYZ4"/>
<feature type="transmembrane region" description="Helical" evidence="1">
    <location>
        <begin position="86"/>
        <end position="107"/>
    </location>
</feature>
<protein>
    <submittedName>
        <fullName evidence="2">Uncharacterized protein</fullName>
    </submittedName>
</protein>
<feature type="transmembrane region" description="Helical" evidence="1">
    <location>
        <begin position="52"/>
        <end position="80"/>
    </location>
</feature>
<keyword evidence="1" id="KW-0812">Transmembrane</keyword>
<organism evidence="2">
    <name type="scientific">Neobacillus citreus</name>
    <dbReference type="NCBI Taxonomy" id="2833578"/>
    <lineage>
        <taxon>Bacteria</taxon>
        <taxon>Bacillati</taxon>
        <taxon>Bacillota</taxon>
        <taxon>Bacilli</taxon>
        <taxon>Bacillales</taxon>
        <taxon>Bacillaceae</taxon>
        <taxon>Neobacillus</taxon>
    </lineage>
</organism>
<feature type="transmembrane region" description="Helical" evidence="1">
    <location>
        <begin position="15"/>
        <end position="40"/>
    </location>
</feature>
<keyword evidence="1" id="KW-1133">Transmembrane helix</keyword>
<dbReference type="EMBL" id="JAGYPE010000002">
    <property type="protein sequence ID" value="MBS4182922.1"/>
    <property type="molecule type" value="Genomic_DNA"/>
</dbReference>
<comment type="caution">
    <text evidence="2">The sequence shown here is derived from an EMBL/GenBank/DDBJ whole genome shotgun (WGS) entry which is preliminary data.</text>
</comment>
<gene>
    <name evidence="2" type="ORF">KHB02_16125</name>
</gene>
<sequence>MTGVPWVPAPRELDAVLVAAIVLGGCSACSVWLMVSVVWGPYWLFGEERQLLLWYPAIFASVAPGVGLLAAAVLAVVSAARTGRGISWTVAGLSALALVATPVLLYFGGFARVM</sequence>
<reference evidence="2" key="1">
    <citation type="submission" date="2021-05" db="EMBL/GenBank/DDBJ databases">
        <title>Novel Bacillus species.</title>
        <authorList>
            <person name="Liu G."/>
        </authorList>
    </citation>
    <scope>NUCLEOTIDE SEQUENCE</scope>
    <source>
        <strain evidence="2">FJAT-50051</strain>
    </source>
</reference>
<name>A0A942SYZ4_9BACI</name>
<evidence type="ECO:0000313" key="2">
    <source>
        <dbReference type="EMBL" id="MBS4182922.1"/>
    </source>
</evidence>
<accession>A0A942SYZ4</accession>